<evidence type="ECO:0000313" key="7">
    <source>
        <dbReference type="Proteomes" id="UP000195402"/>
    </source>
</evidence>
<dbReference type="GO" id="GO:0052324">
    <property type="term" value="P:plant-type cell wall cellulose biosynthetic process"/>
    <property type="evidence" value="ECO:0007669"/>
    <property type="project" value="TreeGrafter"/>
</dbReference>
<comment type="similarity">
    <text evidence="1">Belongs to the COBRA family.</text>
</comment>
<dbReference type="InterPro" id="IPR056900">
    <property type="entry name" value="COB_C"/>
</dbReference>
<evidence type="ECO:0000256" key="1">
    <source>
        <dbReference type="ARBA" id="ARBA00005507"/>
    </source>
</evidence>
<proteinExistence type="inferred from homology"/>
<name>A0A200R424_MACCD</name>
<dbReference type="STRING" id="56857.A0A200R424"/>
<keyword evidence="2" id="KW-0732">Signal</keyword>
<dbReference type="PANTHER" id="PTHR31673:SF3">
    <property type="entry name" value="COBRA-LIKE PROTEIN 4"/>
    <property type="match status" value="1"/>
</dbReference>
<protein>
    <submittedName>
        <fullName evidence="6">COBRA</fullName>
    </submittedName>
</protein>
<evidence type="ECO:0000259" key="5">
    <source>
        <dbReference type="Pfam" id="PF25079"/>
    </source>
</evidence>
<dbReference type="InterPro" id="IPR006918">
    <property type="entry name" value="COBRA_pln"/>
</dbReference>
<feature type="domain" description="COBRA C-terminal" evidence="5">
    <location>
        <begin position="675"/>
        <end position="767"/>
    </location>
</feature>
<dbReference type="Pfam" id="PF04833">
    <property type="entry name" value="COBRA"/>
    <property type="match status" value="2"/>
</dbReference>
<keyword evidence="3" id="KW-0325">Glycoprotein</keyword>
<keyword evidence="4" id="KW-1133">Transmembrane helix</keyword>
<feature type="transmembrane region" description="Helical" evidence="4">
    <location>
        <begin position="12"/>
        <end position="36"/>
    </location>
</feature>
<evidence type="ECO:0000256" key="2">
    <source>
        <dbReference type="ARBA" id="ARBA00022729"/>
    </source>
</evidence>
<evidence type="ECO:0000256" key="3">
    <source>
        <dbReference type="ARBA" id="ARBA00023180"/>
    </source>
</evidence>
<evidence type="ECO:0000313" key="6">
    <source>
        <dbReference type="EMBL" id="OVA17466.1"/>
    </source>
</evidence>
<reference evidence="6 7" key="1">
    <citation type="journal article" date="2017" name="Mol. Plant">
        <title>The Genome of Medicinal Plant Macleaya cordata Provides New Insights into Benzylisoquinoline Alkaloids Metabolism.</title>
        <authorList>
            <person name="Liu X."/>
            <person name="Liu Y."/>
            <person name="Huang P."/>
            <person name="Ma Y."/>
            <person name="Qing Z."/>
            <person name="Tang Q."/>
            <person name="Cao H."/>
            <person name="Cheng P."/>
            <person name="Zheng Y."/>
            <person name="Yuan Z."/>
            <person name="Zhou Y."/>
            <person name="Liu J."/>
            <person name="Tang Z."/>
            <person name="Zhuo Y."/>
            <person name="Zhang Y."/>
            <person name="Yu L."/>
            <person name="Huang J."/>
            <person name="Yang P."/>
            <person name="Peng Q."/>
            <person name="Zhang J."/>
            <person name="Jiang W."/>
            <person name="Zhang Z."/>
            <person name="Lin K."/>
            <person name="Ro D.K."/>
            <person name="Chen X."/>
            <person name="Xiong X."/>
            <person name="Shang Y."/>
            <person name="Huang S."/>
            <person name="Zeng J."/>
        </authorList>
    </citation>
    <scope>NUCLEOTIDE SEQUENCE [LARGE SCALE GENOMIC DNA]</scope>
    <source>
        <strain evidence="7">cv. BLH2017</strain>
        <tissue evidence="6">Root</tissue>
    </source>
</reference>
<organism evidence="6 7">
    <name type="scientific">Macleaya cordata</name>
    <name type="common">Five-seeded plume-poppy</name>
    <name type="synonym">Bocconia cordata</name>
    <dbReference type="NCBI Taxonomy" id="56857"/>
    <lineage>
        <taxon>Eukaryota</taxon>
        <taxon>Viridiplantae</taxon>
        <taxon>Streptophyta</taxon>
        <taxon>Embryophyta</taxon>
        <taxon>Tracheophyta</taxon>
        <taxon>Spermatophyta</taxon>
        <taxon>Magnoliopsida</taxon>
        <taxon>Ranunculales</taxon>
        <taxon>Papaveraceae</taxon>
        <taxon>Papaveroideae</taxon>
        <taxon>Macleaya</taxon>
    </lineage>
</organism>
<dbReference type="InParanoid" id="A0A200R424"/>
<dbReference type="EMBL" id="MVGT01000438">
    <property type="protein sequence ID" value="OVA17466.1"/>
    <property type="molecule type" value="Genomic_DNA"/>
</dbReference>
<feature type="domain" description="COBRA C-terminal" evidence="5">
    <location>
        <begin position="272"/>
        <end position="364"/>
    </location>
</feature>
<dbReference type="AlphaFoldDB" id="A0A200R424"/>
<dbReference type="OMA" id="WDASAFQ"/>
<dbReference type="PANTHER" id="PTHR31673">
    <property type="entry name" value="PROTEIN COBRA"/>
    <property type="match status" value="1"/>
</dbReference>
<dbReference type="Pfam" id="PF25079">
    <property type="entry name" value="COB_C"/>
    <property type="match status" value="2"/>
</dbReference>
<accession>A0A200R424</accession>
<keyword evidence="4" id="KW-0472">Membrane</keyword>
<sequence>MQLQQVSSTVSTISVLLLSLTLITAIFSSVLVVTAYDPYDTYGGNITVRWDVMTWTPDGYVAVINITNNQIYRTVEKPGWKLGWTWSRREVIWALFGAQAIDQGDCSRFKGNIPYSCAKRPTIQDLQAGVPLNQQVTGCCRGGILHSRYQDLDKSTAGFQISVGAAGTTNRTVRLPRNFTFVADRGVYRCGPAKVVVPTRFISPDLRRVTRALSELIIIFFSSLTLVKTPTCCVSISSINNQRKTAKCHTCACNCRNETCNTRRKGDPGLVPPLMKCSDHMCPVSINWQMLMPKKNGGDWAAKVSITNFNYRINYSDWTLLVDHPAVNKLTKVLHANHRRLPSKTGEVMWGIKDDNDVITKSGSKGSKASIRPGYIYIYAGLITMSSRGKQLIDHSTIAMGINSRSSISPIFILLSLTAIIFSSSVVVVTTTHAFDIYDPTGNITIQWDVMSWTPDGYVALINITNNQMYRTVPKPGWKLSWTWAGPEVIWSTFGSRVINRGDCSSRFKAKGKGKGPHSCAKGPTIVDLTADAPFNQQIAGCCRGGILSSRYQELDKSTAGFQISVGDAGTSNSTVRLPRNFTFVAGSGGYTCGPARVVAPTRFTTPDGLRYTSALMTWNLVCTYSAFLASKSITCCVSLSSFDRRKRASCPTCSCNCRNSTCNTRSKGNPGFVPPLMKCSDHMCPVSINWQMLMPQKNGGDWAARVSITNYNYRTNYSDWTLLVDHPAVNKLTKVLHANHRRLPSKTLELMWGIEKDNDVITTSGSKSSKVNVKPLEDLTYFKTQFPALFQVPTQKSVLFFHSRSNHNLFGPEEAQD</sequence>
<dbReference type="GO" id="GO:0005886">
    <property type="term" value="C:plasma membrane"/>
    <property type="evidence" value="ECO:0007669"/>
    <property type="project" value="TreeGrafter"/>
</dbReference>
<dbReference type="Proteomes" id="UP000195402">
    <property type="component" value="Unassembled WGS sequence"/>
</dbReference>
<evidence type="ECO:0000256" key="4">
    <source>
        <dbReference type="SAM" id="Phobius"/>
    </source>
</evidence>
<comment type="caution">
    <text evidence="6">The sequence shown here is derived from an EMBL/GenBank/DDBJ whole genome shotgun (WGS) entry which is preliminary data.</text>
</comment>
<keyword evidence="4" id="KW-0812">Transmembrane</keyword>
<keyword evidence="7" id="KW-1185">Reference proteome</keyword>
<gene>
    <name evidence="6" type="ORF">BVC80_1837g287</name>
</gene>
<dbReference type="GO" id="GO:0010215">
    <property type="term" value="P:cellulose microfibril organization"/>
    <property type="evidence" value="ECO:0007669"/>
    <property type="project" value="InterPro"/>
</dbReference>